<dbReference type="CDD" id="cd01949">
    <property type="entry name" value="GGDEF"/>
    <property type="match status" value="1"/>
</dbReference>
<evidence type="ECO:0000259" key="4">
    <source>
        <dbReference type="PROSITE" id="PS50887"/>
    </source>
</evidence>
<dbReference type="Proteomes" id="UP001177160">
    <property type="component" value="Unassembled WGS sequence"/>
</dbReference>
<dbReference type="SMART" id="SM00052">
    <property type="entry name" value="EAL"/>
    <property type="match status" value="1"/>
</dbReference>
<keyword evidence="2" id="KW-1133">Transmembrane helix</keyword>
<dbReference type="Pfam" id="PF00990">
    <property type="entry name" value="GGDEF"/>
    <property type="match status" value="1"/>
</dbReference>
<dbReference type="InterPro" id="IPR029787">
    <property type="entry name" value="Nucleotide_cyclase"/>
</dbReference>
<evidence type="ECO:0000256" key="2">
    <source>
        <dbReference type="SAM" id="Phobius"/>
    </source>
</evidence>
<dbReference type="CDD" id="cd01948">
    <property type="entry name" value="EAL"/>
    <property type="match status" value="1"/>
</dbReference>
<feature type="domain" description="GGDEF" evidence="4">
    <location>
        <begin position="148"/>
        <end position="281"/>
    </location>
</feature>
<feature type="transmembrane region" description="Helical" evidence="2">
    <location>
        <begin position="26"/>
        <end position="43"/>
    </location>
</feature>
<keyword evidence="2" id="KW-0472">Membrane</keyword>
<evidence type="ECO:0000256" key="1">
    <source>
        <dbReference type="SAM" id="Coils"/>
    </source>
</evidence>
<name>A0ABT2Y817_9MOLU</name>
<organism evidence="5 6">
    <name type="scientific">Paracholeplasma manati</name>
    <dbReference type="NCBI Taxonomy" id="591373"/>
    <lineage>
        <taxon>Bacteria</taxon>
        <taxon>Bacillati</taxon>
        <taxon>Mycoplasmatota</taxon>
        <taxon>Mollicutes</taxon>
        <taxon>Acholeplasmatales</taxon>
        <taxon>Acholeplasmataceae</taxon>
        <taxon>Paracholeplasma</taxon>
    </lineage>
</organism>
<dbReference type="SUPFAM" id="SSF141868">
    <property type="entry name" value="EAL domain-like"/>
    <property type="match status" value="1"/>
</dbReference>
<dbReference type="InterPro" id="IPR050706">
    <property type="entry name" value="Cyclic-di-GMP_PDE-like"/>
</dbReference>
<feature type="domain" description="EAL" evidence="3">
    <location>
        <begin position="290"/>
        <end position="543"/>
    </location>
</feature>
<dbReference type="SMART" id="SM00267">
    <property type="entry name" value="GGDEF"/>
    <property type="match status" value="1"/>
</dbReference>
<dbReference type="PANTHER" id="PTHR33121:SF70">
    <property type="entry name" value="SIGNALING PROTEIN YKOW"/>
    <property type="match status" value="1"/>
</dbReference>
<dbReference type="SUPFAM" id="SSF55073">
    <property type="entry name" value="Nucleotide cyclase"/>
    <property type="match status" value="1"/>
</dbReference>
<reference evidence="5" key="1">
    <citation type="submission" date="2022-09" db="EMBL/GenBank/DDBJ databases">
        <title>Novel Mycoplasma species identified in domestic and wild animals.</title>
        <authorList>
            <person name="Volokhov D.V."/>
            <person name="Furtak V.A."/>
            <person name="Zagorodnyaya T.A."/>
        </authorList>
    </citation>
    <scope>NUCLEOTIDE SEQUENCE</scope>
    <source>
        <strain evidence="5">Oakley</strain>
    </source>
</reference>
<dbReference type="InterPro" id="IPR001633">
    <property type="entry name" value="EAL_dom"/>
</dbReference>
<feature type="transmembrane region" description="Helical" evidence="2">
    <location>
        <begin position="63"/>
        <end position="81"/>
    </location>
</feature>
<dbReference type="InterPro" id="IPR000160">
    <property type="entry name" value="GGDEF_dom"/>
</dbReference>
<dbReference type="InterPro" id="IPR043128">
    <property type="entry name" value="Rev_trsase/Diguanyl_cyclase"/>
</dbReference>
<keyword evidence="6" id="KW-1185">Reference proteome</keyword>
<dbReference type="NCBIfam" id="TIGR00254">
    <property type="entry name" value="GGDEF"/>
    <property type="match status" value="1"/>
</dbReference>
<dbReference type="Pfam" id="PF00563">
    <property type="entry name" value="EAL"/>
    <property type="match status" value="1"/>
</dbReference>
<evidence type="ECO:0000259" key="3">
    <source>
        <dbReference type="PROSITE" id="PS50883"/>
    </source>
</evidence>
<dbReference type="PROSITE" id="PS50887">
    <property type="entry name" value="GGDEF"/>
    <property type="match status" value="1"/>
</dbReference>
<dbReference type="Gene3D" id="3.20.20.450">
    <property type="entry name" value="EAL domain"/>
    <property type="match status" value="1"/>
</dbReference>
<dbReference type="InterPro" id="IPR035919">
    <property type="entry name" value="EAL_sf"/>
</dbReference>
<accession>A0ABT2Y817</accession>
<evidence type="ECO:0000313" key="5">
    <source>
        <dbReference type="EMBL" id="MCV2232633.1"/>
    </source>
</evidence>
<keyword evidence="2" id="KW-0812">Transmembrane</keyword>
<keyword evidence="1" id="KW-0175">Coiled coil</keyword>
<dbReference type="PANTHER" id="PTHR33121">
    <property type="entry name" value="CYCLIC DI-GMP PHOSPHODIESTERASE PDEF"/>
    <property type="match status" value="1"/>
</dbReference>
<comment type="caution">
    <text evidence="5">The sequence shown here is derived from an EMBL/GenBank/DDBJ whole genome shotgun (WGS) entry which is preliminary data.</text>
</comment>
<sequence>MEKEKEMKTKLTPYEQAFKANPLRNALEVSGFYIILGVLWIFFSDMALKFLVQDPARVEELQLAKGLFYVAFTGYVFYIIIKKRMDTYYNIMNHLNEALVELKKTNQNMQELEHELEQIAYYDSLTGLYTRNMVIKKIDEHIEQHPNELLGLVYVDIDDFSNINEIKGHTIGDELILLISKELKVSANLPHVVGRIGGDGFIVLLKKFANKEKMLEIVRNNFNRLKRSFILDHEEFFITVSVGVCTYPEDGNTTQMLLSNVDLALGKAKAMGKNQLVIYDERYHHDMKKQIEISNMLYHAVRNKEFKVFYQPIVQSSTGIASKVEALIRWHHPVKGNIPPLDFIEISEKTGHIKEITYFVIKESIQQLKIWEEQGIDMMVSINLSARVLNDPNFLNDIKVLLDKFDGDPKRLILEITESAVLTHIDESITTLLALKAMGFAIALDDFGTGYSSLTYLQRLPIDIIKIDRSFIRNIQSKDHRVPLLKFMIDVAHELKLKVVCEGIEEDYERHATISHGSDYLQGYFYARPNTADLLDTTLLKKKAHH</sequence>
<feature type="coiled-coil region" evidence="1">
    <location>
        <begin position="92"/>
        <end position="122"/>
    </location>
</feature>
<proteinExistence type="predicted"/>
<gene>
    <name evidence="5" type="ORF">N7548_07355</name>
</gene>
<dbReference type="Gene3D" id="3.30.70.270">
    <property type="match status" value="1"/>
</dbReference>
<protein>
    <submittedName>
        <fullName evidence="5">Bifunctional diguanylate cyclase/phosphodiesterase</fullName>
    </submittedName>
</protein>
<dbReference type="PROSITE" id="PS50883">
    <property type="entry name" value="EAL"/>
    <property type="match status" value="1"/>
</dbReference>
<evidence type="ECO:0000313" key="6">
    <source>
        <dbReference type="Proteomes" id="UP001177160"/>
    </source>
</evidence>
<dbReference type="RefSeq" id="WP_263608820.1">
    <property type="nucleotide sequence ID" value="NZ_JAOVQM010000007.1"/>
</dbReference>
<dbReference type="EMBL" id="JAOVQM010000007">
    <property type="protein sequence ID" value="MCV2232633.1"/>
    <property type="molecule type" value="Genomic_DNA"/>
</dbReference>